<keyword evidence="10" id="KW-0472">Membrane</keyword>
<keyword evidence="6 12" id="KW-0812">Transmembrane</keyword>
<evidence type="ECO:0000256" key="8">
    <source>
        <dbReference type="ARBA" id="ARBA00022989"/>
    </source>
</evidence>
<dbReference type="PANTHER" id="PTHR48438:SF1">
    <property type="entry name" value="ALPHA-(1,3)-FUCOSYLTRANSFERASE C-RELATED"/>
    <property type="match status" value="1"/>
</dbReference>
<evidence type="ECO:0000313" key="17">
    <source>
        <dbReference type="EMBL" id="CAF4020761.1"/>
    </source>
</evidence>
<organism evidence="16 18">
    <name type="scientific">Rotaria sordida</name>
    <dbReference type="NCBI Taxonomy" id="392033"/>
    <lineage>
        <taxon>Eukaryota</taxon>
        <taxon>Metazoa</taxon>
        <taxon>Spiralia</taxon>
        <taxon>Gnathifera</taxon>
        <taxon>Rotifera</taxon>
        <taxon>Eurotatoria</taxon>
        <taxon>Bdelloidea</taxon>
        <taxon>Philodinida</taxon>
        <taxon>Philodinidae</taxon>
        <taxon>Rotaria</taxon>
    </lineage>
</organism>
<dbReference type="GO" id="GO:0000139">
    <property type="term" value="C:Golgi membrane"/>
    <property type="evidence" value="ECO:0007669"/>
    <property type="project" value="UniProtKB-SubCell"/>
</dbReference>
<keyword evidence="4 12" id="KW-0328">Glycosyltransferase</keyword>
<dbReference type="EMBL" id="CAJOAX010007889">
    <property type="protein sequence ID" value="CAF4020761.1"/>
    <property type="molecule type" value="Genomic_DNA"/>
</dbReference>
<protein>
    <recommendedName>
        <fullName evidence="12">Fucosyltransferase</fullName>
        <ecNumber evidence="12">2.4.1.-</ecNumber>
    </recommendedName>
</protein>
<evidence type="ECO:0000256" key="7">
    <source>
        <dbReference type="ARBA" id="ARBA00022968"/>
    </source>
</evidence>
<keyword evidence="5 12" id="KW-0808">Transferase</keyword>
<keyword evidence="7" id="KW-0735">Signal-anchor</keyword>
<evidence type="ECO:0000313" key="18">
    <source>
        <dbReference type="Proteomes" id="UP000663889"/>
    </source>
</evidence>
<evidence type="ECO:0000256" key="6">
    <source>
        <dbReference type="ARBA" id="ARBA00022692"/>
    </source>
</evidence>
<proteinExistence type="inferred from homology"/>
<comment type="caution">
    <text evidence="16">The sequence shown here is derived from an EMBL/GenBank/DDBJ whole genome shotgun (WGS) entry which is preliminary data.</text>
</comment>
<evidence type="ECO:0000256" key="5">
    <source>
        <dbReference type="ARBA" id="ARBA00022679"/>
    </source>
</evidence>
<dbReference type="AlphaFoldDB" id="A0A814UH45"/>
<dbReference type="SUPFAM" id="SSF53756">
    <property type="entry name" value="UDP-Glycosyltransferase/glycogen phosphorylase"/>
    <property type="match status" value="1"/>
</dbReference>
<dbReference type="InterPro" id="IPR038577">
    <property type="entry name" value="GT10-like_C_sf"/>
</dbReference>
<dbReference type="EC" id="2.4.1.-" evidence="12"/>
<feature type="domain" description="Fucosyltransferase N-terminal" evidence="14">
    <location>
        <begin position="33"/>
        <end position="144"/>
    </location>
</feature>
<evidence type="ECO:0000313" key="15">
    <source>
        <dbReference type="EMBL" id="CAF1030157.1"/>
    </source>
</evidence>
<dbReference type="EMBL" id="CAJNOO010000771">
    <property type="protein sequence ID" value="CAF1030157.1"/>
    <property type="molecule type" value="Genomic_DNA"/>
</dbReference>
<evidence type="ECO:0000256" key="9">
    <source>
        <dbReference type="ARBA" id="ARBA00023034"/>
    </source>
</evidence>
<dbReference type="Proteomes" id="UP000663889">
    <property type="component" value="Unassembled WGS sequence"/>
</dbReference>
<dbReference type="Pfam" id="PF00852">
    <property type="entry name" value="Glyco_transf_10"/>
    <property type="match status" value="1"/>
</dbReference>
<keyword evidence="9 12" id="KW-0333">Golgi apparatus</keyword>
<evidence type="ECO:0000256" key="2">
    <source>
        <dbReference type="ARBA" id="ARBA00004922"/>
    </source>
</evidence>
<keyword evidence="11" id="KW-0325">Glycoprotein</keyword>
<accession>A0A814UH45</accession>
<comment type="similarity">
    <text evidence="3 12">Belongs to the glycosyltransferase 10 family.</text>
</comment>
<evidence type="ECO:0000256" key="12">
    <source>
        <dbReference type="RuleBase" id="RU003832"/>
    </source>
</evidence>
<comment type="subcellular location">
    <subcellularLocation>
        <location evidence="1">Golgi apparatus membrane</location>
        <topology evidence="1">Single-pass type II membrane protein</topology>
    </subcellularLocation>
    <subcellularLocation>
        <location evidence="12">Golgi apparatus</location>
        <location evidence="12">Golgi stack membrane</location>
        <topology evidence="12">Single-pass type II membrane protein</topology>
    </subcellularLocation>
</comment>
<dbReference type="GO" id="GO:0032580">
    <property type="term" value="C:Golgi cisterna membrane"/>
    <property type="evidence" value="ECO:0007669"/>
    <property type="project" value="UniProtKB-SubCell"/>
</dbReference>
<feature type="domain" description="Fucosyltransferase C-terminal" evidence="13">
    <location>
        <begin position="165"/>
        <end position="337"/>
    </location>
</feature>
<dbReference type="InterPro" id="IPR001503">
    <property type="entry name" value="Glyco_trans_10"/>
</dbReference>
<evidence type="ECO:0000259" key="13">
    <source>
        <dbReference type="Pfam" id="PF00852"/>
    </source>
</evidence>
<gene>
    <name evidence="17" type="ORF">OTI717_LOCUS30081</name>
    <name evidence="15" type="ORF">RFH988_LOCUS15668</name>
    <name evidence="16" type="ORF">SEV965_LOCUS19833</name>
</gene>
<comment type="pathway">
    <text evidence="2">Protein modification; protein glycosylation.</text>
</comment>
<evidence type="ECO:0000256" key="3">
    <source>
        <dbReference type="ARBA" id="ARBA00008919"/>
    </source>
</evidence>
<sequence length="370" mass="44354">MKLLIDYHYAHIFYQNQESKICQKNINLNQNKIKKILFWTKIFSSPIDTNYLNNFLFTSSGHCHTDQCQVSNNRQELCDSDAVIFHARGGIKMYDMPKARLSHQRYVLLTKEPPYKTTAIVGHLNYFFNWTATYRLDSDIDYQYFRWRRKDKINTEINQQSYLNNRQVRAASMISNCYSQNNREDYLKRLNSIIPITHIGFCSWNKCRKKRYECLNELADTHPFYLAFENSLCRDYVTEKYANVIINHRMIPIVFSKNSNLYIPNSFIDANQFSSPEDLGQFLIKIVKNSTLYDSYFKWINEYELIIPDENDYLCELCQKLHNSKESYKVYDSMKKWLYDDAKCQRWISKLNKTIDISVDETMDYEDPWF</sequence>
<evidence type="ECO:0000259" key="14">
    <source>
        <dbReference type="Pfam" id="PF17039"/>
    </source>
</evidence>
<dbReference type="OrthoDB" id="427096at2759"/>
<dbReference type="Proteomes" id="UP000663823">
    <property type="component" value="Unassembled WGS sequence"/>
</dbReference>
<dbReference type="EMBL" id="CAJNOU010001255">
    <property type="protein sequence ID" value="CAF1176860.1"/>
    <property type="molecule type" value="Genomic_DNA"/>
</dbReference>
<evidence type="ECO:0000256" key="11">
    <source>
        <dbReference type="ARBA" id="ARBA00023180"/>
    </source>
</evidence>
<dbReference type="Gene3D" id="3.40.50.11660">
    <property type="entry name" value="Glycosyl transferase family 10, C-terminal domain"/>
    <property type="match status" value="1"/>
</dbReference>
<keyword evidence="8" id="KW-1133">Transmembrane helix</keyword>
<dbReference type="InterPro" id="IPR031481">
    <property type="entry name" value="Glyco_tran_10_N"/>
</dbReference>
<dbReference type="Proteomes" id="UP000663882">
    <property type="component" value="Unassembled WGS sequence"/>
</dbReference>
<dbReference type="PANTHER" id="PTHR48438">
    <property type="entry name" value="ALPHA-(1,3)-FUCOSYLTRANSFERASE C-RELATED"/>
    <property type="match status" value="1"/>
</dbReference>
<evidence type="ECO:0000256" key="10">
    <source>
        <dbReference type="ARBA" id="ARBA00023136"/>
    </source>
</evidence>
<dbReference type="Pfam" id="PF17039">
    <property type="entry name" value="Glyco_tran_10_N"/>
    <property type="match status" value="1"/>
</dbReference>
<name>A0A814UH45_9BILA</name>
<dbReference type="UniPathway" id="UPA00378"/>
<evidence type="ECO:0000313" key="16">
    <source>
        <dbReference type="EMBL" id="CAF1176860.1"/>
    </source>
</evidence>
<reference evidence="16" key="1">
    <citation type="submission" date="2021-02" db="EMBL/GenBank/DDBJ databases">
        <authorList>
            <person name="Nowell W R."/>
        </authorList>
    </citation>
    <scope>NUCLEOTIDE SEQUENCE</scope>
</reference>
<dbReference type="GO" id="GO:0008417">
    <property type="term" value="F:fucosyltransferase activity"/>
    <property type="evidence" value="ECO:0007669"/>
    <property type="project" value="InterPro"/>
</dbReference>
<dbReference type="InterPro" id="IPR055270">
    <property type="entry name" value="Glyco_tran_10_C"/>
</dbReference>
<evidence type="ECO:0000256" key="1">
    <source>
        <dbReference type="ARBA" id="ARBA00004323"/>
    </source>
</evidence>
<evidence type="ECO:0000256" key="4">
    <source>
        <dbReference type="ARBA" id="ARBA00022676"/>
    </source>
</evidence>